<proteinExistence type="predicted"/>
<gene>
    <name evidence="2" type="ORF">JAAARDRAFT_245121</name>
</gene>
<dbReference type="AlphaFoldDB" id="A0A067QDI1"/>
<organism evidence="2 3">
    <name type="scientific">Jaapia argillacea MUCL 33604</name>
    <dbReference type="NCBI Taxonomy" id="933084"/>
    <lineage>
        <taxon>Eukaryota</taxon>
        <taxon>Fungi</taxon>
        <taxon>Dikarya</taxon>
        <taxon>Basidiomycota</taxon>
        <taxon>Agaricomycotina</taxon>
        <taxon>Agaricomycetes</taxon>
        <taxon>Agaricomycetidae</taxon>
        <taxon>Jaapiales</taxon>
        <taxon>Jaapiaceae</taxon>
        <taxon>Jaapia</taxon>
    </lineage>
</organism>
<dbReference type="Pfam" id="PF00561">
    <property type="entry name" value="Abhydrolase_1"/>
    <property type="match status" value="1"/>
</dbReference>
<dbReference type="Proteomes" id="UP000027265">
    <property type="component" value="Unassembled WGS sequence"/>
</dbReference>
<dbReference type="InterPro" id="IPR029058">
    <property type="entry name" value="AB_hydrolase_fold"/>
</dbReference>
<name>A0A067QDI1_9AGAM</name>
<evidence type="ECO:0000313" key="3">
    <source>
        <dbReference type="Proteomes" id="UP000027265"/>
    </source>
</evidence>
<dbReference type="HOGENOM" id="CLU_041818_0_0_1"/>
<keyword evidence="3" id="KW-1185">Reference proteome</keyword>
<dbReference type="OrthoDB" id="19657at2759"/>
<dbReference type="InParanoid" id="A0A067QDI1"/>
<dbReference type="SUPFAM" id="SSF53474">
    <property type="entry name" value="alpha/beta-Hydrolases"/>
    <property type="match status" value="1"/>
</dbReference>
<feature type="domain" description="AB hydrolase-1" evidence="1">
    <location>
        <begin position="56"/>
        <end position="251"/>
    </location>
</feature>
<evidence type="ECO:0000313" key="2">
    <source>
        <dbReference type="EMBL" id="KDQ64989.1"/>
    </source>
</evidence>
<sequence>MPYVDLLASDDHAAVWYTTNTNFCHVSSFNPERPTIIMLHPPFLDSTWLTNQFADPRIGLHYNVIAFDLRCSGKSWSKPSGYHDCWVEAADIAFAHQMLHLPPAHVFAVGNIAVPIALRFAILFPDLCLSLTLCSVPPQTELKFVFNIFDEMFQSWCYAEDLESFEHAANEAVTFLAGPKCDPDLQDELIAHWESHYPPFRRSRLVELVNLIMNRTSLSSQEYKAIRQPVLIVQGSHSETHPVKHAQLLQSELVNAAGGAHLYIVQGAVGTLSIVPAFASIVNQTFAKFLSRQPLVRSDLSPPSKPIETRMRSALAKLADLAGDPSIASRPARSSASFSRVTSEVARSQLDTIRIYAKDQGRAFSPLGPDGRPIRKFSERIQGHWFHGEHDGLSYAGSMPKSTPGT</sequence>
<dbReference type="Gene3D" id="3.40.50.1820">
    <property type="entry name" value="alpha/beta hydrolase"/>
    <property type="match status" value="1"/>
</dbReference>
<accession>A0A067QDI1</accession>
<reference evidence="3" key="1">
    <citation type="journal article" date="2014" name="Proc. Natl. Acad. Sci. U.S.A.">
        <title>Extensive sampling of basidiomycete genomes demonstrates inadequacy of the white-rot/brown-rot paradigm for wood decay fungi.</title>
        <authorList>
            <person name="Riley R."/>
            <person name="Salamov A.A."/>
            <person name="Brown D.W."/>
            <person name="Nagy L.G."/>
            <person name="Floudas D."/>
            <person name="Held B.W."/>
            <person name="Levasseur A."/>
            <person name="Lombard V."/>
            <person name="Morin E."/>
            <person name="Otillar R."/>
            <person name="Lindquist E.A."/>
            <person name="Sun H."/>
            <person name="LaButti K.M."/>
            <person name="Schmutz J."/>
            <person name="Jabbour D."/>
            <person name="Luo H."/>
            <person name="Baker S.E."/>
            <person name="Pisabarro A.G."/>
            <person name="Walton J.D."/>
            <person name="Blanchette R.A."/>
            <person name="Henrissat B."/>
            <person name="Martin F."/>
            <person name="Cullen D."/>
            <person name="Hibbett D.S."/>
            <person name="Grigoriev I.V."/>
        </authorList>
    </citation>
    <scope>NUCLEOTIDE SEQUENCE [LARGE SCALE GENOMIC DNA]</scope>
    <source>
        <strain evidence="3">MUCL 33604</strain>
    </source>
</reference>
<dbReference type="EMBL" id="KL197709">
    <property type="protein sequence ID" value="KDQ64989.1"/>
    <property type="molecule type" value="Genomic_DNA"/>
</dbReference>
<dbReference type="InterPro" id="IPR000073">
    <property type="entry name" value="AB_hydrolase_1"/>
</dbReference>
<protein>
    <recommendedName>
        <fullName evidence="1">AB hydrolase-1 domain-containing protein</fullName>
    </recommendedName>
</protein>
<evidence type="ECO:0000259" key="1">
    <source>
        <dbReference type="Pfam" id="PF00561"/>
    </source>
</evidence>